<dbReference type="EMBL" id="SGBD01000001">
    <property type="protein sequence ID" value="RZD15100.1"/>
    <property type="molecule type" value="Genomic_DNA"/>
</dbReference>
<evidence type="ECO:0000313" key="2">
    <source>
        <dbReference type="EMBL" id="RZD15100.1"/>
    </source>
</evidence>
<dbReference type="Proteomes" id="UP000320813">
    <property type="component" value="Unassembled WGS sequence"/>
</dbReference>
<evidence type="ECO:0000313" key="3">
    <source>
        <dbReference type="Proteomes" id="UP000320813"/>
    </source>
</evidence>
<sequence length="360" mass="39701">MNINSIKKAIFFWAALFLFSFSLFNNASAFTTITIMPGKLNTFRISVPHEVVAGRKFKIKIVALDDYGNVITDFAAKYEGLNVGVTIGNYYIEHLNIPASEFKNGVVSFNLSYKKAGKMNLAASFEGISNSSSPIRVSPGPFHDLKIVSPAKVTAGQPFNVKVYAADQYGNPVNFMPKGDIQVYLTGDNFKIRPRVIPSGYIKNGIGKFSFISDRAGISQLNFEAHYDGKSHVFISKNIDIKPSGFDKFLISTNISKVPAGRPFIIKIVSVDRYNNVIGNINKTKGEVKLILISGLGIERSSVFSFKSFHKGVALVKTVFNRVGTFSIYAKPIGLALKKIKEPSKVFKNKIPAKSLLLYK</sequence>
<organism evidence="2 3">
    <name type="scientific">Candidatus Acidulodesulfobacterium ferriphilum</name>
    <dbReference type="NCBI Taxonomy" id="2597223"/>
    <lineage>
        <taxon>Bacteria</taxon>
        <taxon>Deltaproteobacteria</taxon>
        <taxon>Candidatus Acidulodesulfobacterales</taxon>
        <taxon>Candidatus Acidulodesulfobacterium</taxon>
    </lineage>
</organism>
<proteinExistence type="predicted"/>
<evidence type="ECO:0008006" key="4">
    <source>
        <dbReference type="Google" id="ProtNLM"/>
    </source>
</evidence>
<keyword evidence="1" id="KW-0732">Signal</keyword>
<reference evidence="2 3" key="1">
    <citation type="submission" date="2019-01" db="EMBL/GenBank/DDBJ databases">
        <title>Insights into ecological role of a new deltaproteobacterial order Candidatus Sinidesulfobacterales (Sva0485) by metagenomics and metatranscriptomics.</title>
        <authorList>
            <person name="Tan S."/>
            <person name="Liu J."/>
            <person name="Fang Y."/>
            <person name="Hedlund B.P."/>
            <person name="Lian Z.H."/>
            <person name="Huang L.Y."/>
            <person name="Li J.T."/>
            <person name="Huang L.N."/>
            <person name="Li W.J."/>
            <person name="Jiang H.C."/>
            <person name="Dong H.L."/>
            <person name="Shu W.S."/>
        </authorList>
    </citation>
    <scope>NUCLEOTIDE SEQUENCE [LARGE SCALE GENOMIC DNA]</scope>
    <source>
        <strain evidence="2">AP3</strain>
    </source>
</reference>
<name>A0A519BCU4_9DELT</name>
<dbReference type="AlphaFoldDB" id="A0A519BCU4"/>
<protein>
    <recommendedName>
        <fullName evidence="4">Cohesin domain-containing protein</fullName>
    </recommendedName>
</protein>
<feature type="chain" id="PRO_5022048762" description="Cohesin domain-containing protein" evidence="1">
    <location>
        <begin position="30"/>
        <end position="360"/>
    </location>
</feature>
<feature type="signal peptide" evidence="1">
    <location>
        <begin position="1"/>
        <end position="29"/>
    </location>
</feature>
<gene>
    <name evidence="2" type="ORF">EVJ47_02185</name>
</gene>
<accession>A0A519BCU4</accession>
<comment type="caution">
    <text evidence="2">The sequence shown here is derived from an EMBL/GenBank/DDBJ whole genome shotgun (WGS) entry which is preliminary data.</text>
</comment>
<evidence type="ECO:0000256" key="1">
    <source>
        <dbReference type="SAM" id="SignalP"/>
    </source>
</evidence>